<feature type="domain" description="GMPS ATP-PPase" evidence="18">
    <location>
        <begin position="216"/>
        <end position="481"/>
    </location>
</feature>
<dbReference type="InterPro" id="IPR017978">
    <property type="entry name" value="GPCR_3_C"/>
</dbReference>
<evidence type="ECO:0000313" key="19">
    <source>
        <dbReference type="EMBL" id="KAJ8410736.1"/>
    </source>
</evidence>
<evidence type="ECO:0000256" key="15">
    <source>
        <dbReference type="PROSITE-ProRule" id="PRU00886"/>
    </source>
</evidence>
<evidence type="ECO:0000256" key="11">
    <source>
        <dbReference type="ARBA" id="ARBA00023170"/>
    </source>
</evidence>
<dbReference type="InterPro" id="IPR014729">
    <property type="entry name" value="Rossmann-like_a/b/a_fold"/>
</dbReference>
<sequence length="1902" mass="210308">MALCNGDTKLDLAGEPKDASCRYEGAVVILDAGAQYGKVIDRRVRELFVRSEILPLETPAFAIREQGFRAIIISGGPNSVYAEDAPWFDPAIFTIGKPVLGICYGMQMMNKVFGGTVHRKSMREDGVFSIGLDNSCSLFRGLQKDELVLLTHGDSVDKVADGFKVVAQSGSIIAGIANEQKKLYGTQFHPEVDLTERGTEMLQNFLFEIAGCTSNFTVQDRQQSCIREIQERVDKSKVLVLLSGGVDSTVCTALLNKALNQEQVIAVHIDNGFMRKRESQSVEEALTKLGIKVKALFFSPSLSGECGPHLLQRDDHPAHLRGGPDPRKRISKTLNMTTNPEEKRKIIGDTFVKVRNSRLPFLAVDVFLMTLIVMPPTCQMATEPRFALADKWVANEVIGEMNLKPEEVYLAQGTLRPDLIESASHMASGKAELIKTHHNDTELIRKLRDQGKVIEPLKDFHKDEVRALGRELGLPEDIVSRHPFPGPGLAIRVICADEPYICKDFAETNNILKIVSDFSASIKKPHTLLQRVKSCISDEEEEKLMQITSLHSLNAFLLPIKTVGVQGDCRSYSYVCGLSSKEAPHWESLLFLARLIPRMCHTINRVVYVFGPQVKEPPADITPTFLTTGVLSTLRQADFVAHSILRESGYTGKISQMPIILTPLHFDRDPLQKQPSCRRSVVIRTFITSDFMTGIPATPGNHIPEEVVLKMVNEIKKIPGISRVMFDLTSKPPGTTEKVSWIKASSIHKLNPAMVSQPCCKLKAKFNLNGYKSTEKKKVIVGGMFPVHYRLVSSETNTSSVPTSSGCEGFNFRTFRWTQTMLFAIAEINNREDLLPNTDLGYVIYDSCFTISKAVEGTLTYLTGQDEAVPNYRCGSGAPLAALVGAGGSDLSIATARILGLYYFPQVSYSSSCTVLQSKFQFPTFLRTIPSDKHQSQAMAQLVLHFGWTWVGTIAADDDYGKYGIKSFREGVEEAGVCISFSETLPKVHSPEAIQRIVETVLESTANIIVVFSSDVDLSPLTVELLRHNVTNRTWIASEAWVTSALIAQPGILPVLGGALGFGIRQSRNPGPEAAPPGPRPAWSPWTSSINTYSDVSQLRLTYSVYKAVYTVAHALHNLEHCEPGDGPFEKKSCADISNFEPWQLMYYLKNIRFSVPHTGETIFFDDGEVLGEYDILNWQRNADGGISYVQIGHYNSSAPPEARMTIDNQSIIWNNDILETPRSVCSESCQPGTRKGIRQGEPVCCFDCIPCADGEISNQTGARECIQCTEDYWSNANRDACVPKTIEFLDFGEPLGITLIVISIFGALVTMAVAVVFLMHVRTPLGMANDPALSFSLLLSLVVTFLCSIVFLGEPRHWSCMTSQVALALGFALCLSSIMGKSVVLMLRARALKAARSAKAAEPDADGNTAVANGNSGDDSDTIRPIHQRAVVAACTLIQAVACTVWLIILPPHPVKNTAAQNIKIILECDEGSVVFICCIFAYDILLALLAFVFAFIARKLEDNFSEAKCFTFGMLVFFIVWISFVPAYLSTRGKFMVAVQIFAILASSFGLLCCIFLPKCYVLLVKPERNTEELLRPRPKPHATARASDAPCGITGGRVVEECCIPLLIGGHFTKWPPLSRKMASESTVLTECGRSFHHWGVRTENRRDHETAKGWGSQFARGGGAEGSGWGGFQAHFRLSLQRLGVWWRFRQEFADSKLVSDVFVSLLKCGHRIVWLLLPTVRACMFHRALHQGDTLRSPLGVLNSFSASRALPAGQDWERLDLADAMFAASRSGIEPHRIRKHSVASLSATRTPRNVQENNRENRSNSIILQKVRKAALIRELETNWYLKIYGLSKEETTAQRTGMPYRQDNKIRLVKFDLADCPSLSIPGDPGILTCVAADRQRPLCPKTWETSAPW</sequence>
<keyword evidence="15" id="KW-0332">GMP biosynthesis</keyword>
<dbReference type="InterPro" id="IPR000337">
    <property type="entry name" value="GPCR_3"/>
</dbReference>
<dbReference type="Pfam" id="PF02540">
    <property type="entry name" value="NAD_synthase"/>
    <property type="match status" value="1"/>
</dbReference>
<feature type="transmembrane region" description="Helical" evidence="16">
    <location>
        <begin position="1333"/>
        <end position="1354"/>
    </location>
</feature>
<dbReference type="Proteomes" id="UP001221898">
    <property type="component" value="Unassembled WGS sequence"/>
</dbReference>
<dbReference type="NCBIfam" id="TIGR00888">
    <property type="entry name" value="guaA_Nterm"/>
    <property type="match status" value="1"/>
</dbReference>
<dbReference type="Pfam" id="PF01094">
    <property type="entry name" value="ANF_receptor"/>
    <property type="match status" value="1"/>
</dbReference>
<keyword evidence="6 16" id="KW-0812">Transmembrane</keyword>
<dbReference type="GO" id="GO:0005524">
    <property type="term" value="F:ATP binding"/>
    <property type="evidence" value="ECO:0007669"/>
    <property type="project" value="UniProtKB-UniRule"/>
</dbReference>
<dbReference type="InterPro" id="IPR000068">
    <property type="entry name" value="GPCR_3_Ca_sens_rcpt-rel"/>
</dbReference>
<dbReference type="InterPro" id="IPR029062">
    <property type="entry name" value="Class_I_gatase-like"/>
</dbReference>
<dbReference type="Pfam" id="PF07562">
    <property type="entry name" value="NCD3G"/>
    <property type="match status" value="1"/>
</dbReference>
<dbReference type="InterPro" id="IPR025777">
    <property type="entry name" value="GMPS_ATP_PPase_dom"/>
</dbReference>
<feature type="transmembrane region" description="Helical" evidence="16">
    <location>
        <begin position="1537"/>
        <end position="1559"/>
    </location>
</feature>
<dbReference type="PROSITE" id="PS51273">
    <property type="entry name" value="GATASE_TYPE_1"/>
    <property type="match status" value="1"/>
</dbReference>
<evidence type="ECO:0000256" key="12">
    <source>
        <dbReference type="ARBA" id="ARBA00023180"/>
    </source>
</evidence>
<dbReference type="FunFam" id="3.30.300.10:FF:000008">
    <property type="entry name" value="GMP synthase [glutamine-hydrolyzing]"/>
    <property type="match status" value="1"/>
</dbReference>
<dbReference type="PRINTS" id="PR00248">
    <property type="entry name" value="GPCRMGR"/>
</dbReference>
<evidence type="ECO:0000256" key="10">
    <source>
        <dbReference type="ARBA" id="ARBA00023136"/>
    </source>
</evidence>
<organism evidence="19 20">
    <name type="scientific">Aldrovandia affinis</name>
    <dbReference type="NCBI Taxonomy" id="143900"/>
    <lineage>
        <taxon>Eukaryota</taxon>
        <taxon>Metazoa</taxon>
        <taxon>Chordata</taxon>
        <taxon>Craniata</taxon>
        <taxon>Vertebrata</taxon>
        <taxon>Euteleostomi</taxon>
        <taxon>Actinopterygii</taxon>
        <taxon>Neopterygii</taxon>
        <taxon>Teleostei</taxon>
        <taxon>Notacanthiformes</taxon>
        <taxon>Halosauridae</taxon>
        <taxon>Aldrovandia</taxon>
    </lineage>
</organism>
<dbReference type="Pfam" id="PF00117">
    <property type="entry name" value="GATase"/>
    <property type="match status" value="1"/>
</dbReference>
<dbReference type="Gene3D" id="2.10.50.30">
    <property type="entry name" value="GPCR, family 3, nine cysteines domain"/>
    <property type="match status" value="1"/>
</dbReference>
<evidence type="ECO:0000259" key="17">
    <source>
        <dbReference type="PROSITE" id="PS50259"/>
    </source>
</evidence>
<feature type="transmembrane region" description="Helical" evidence="16">
    <location>
        <begin position="1366"/>
        <end position="1388"/>
    </location>
</feature>
<dbReference type="EC" id="6.3.5.2" evidence="4"/>
<dbReference type="GO" id="GO:0004930">
    <property type="term" value="F:G protein-coupled receptor activity"/>
    <property type="evidence" value="ECO:0007669"/>
    <property type="project" value="UniProtKB-KW"/>
</dbReference>
<dbReference type="InterPro" id="IPR001674">
    <property type="entry name" value="GMP_synth_C"/>
</dbReference>
<evidence type="ECO:0000259" key="18">
    <source>
        <dbReference type="PROSITE" id="PS51553"/>
    </source>
</evidence>
<keyword evidence="7" id="KW-0732">Signal</keyword>
<dbReference type="Gene3D" id="3.40.50.620">
    <property type="entry name" value="HUPs"/>
    <property type="match status" value="1"/>
</dbReference>
<keyword evidence="20" id="KW-1185">Reference proteome</keyword>
<evidence type="ECO:0000256" key="1">
    <source>
        <dbReference type="ARBA" id="ARBA00004651"/>
    </source>
</evidence>
<dbReference type="PANTHER" id="PTHR24061:SF1">
    <property type="entry name" value="VOMERONASAL 2, RECEPTOR 2-RELATED"/>
    <property type="match status" value="1"/>
</dbReference>
<dbReference type="InterPro" id="IPR022310">
    <property type="entry name" value="NAD/GMP_synthase"/>
</dbReference>
<feature type="binding site" evidence="15">
    <location>
        <begin position="243"/>
        <end position="249"/>
    </location>
    <ligand>
        <name>ATP</name>
        <dbReference type="ChEBI" id="CHEBI:30616"/>
    </ligand>
</feature>
<comment type="caution">
    <text evidence="19">The sequence shown here is derived from an EMBL/GenBank/DDBJ whole genome shotgun (WGS) entry which is preliminary data.</text>
</comment>
<dbReference type="SUPFAM" id="SSF52402">
    <property type="entry name" value="Adenine nucleotide alpha hydrolases-like"/>
    <property type="match status" value="1"/>
</dbReference>
<dbReference type="FunFam" id="2.10.50.30:FF:000002">
    <property type="entry name" value="Vomeronasal 2 receptor, h1"/>
    <property type="match status" value="1"/>
</dbReference>
<evidence type="ECO:0000256" key="5">
    <source>
        <dbReference type="ARBA" id="ARBA00022475"/>
    </source>
</evidence>
<feature type="transmembrane region" description="Helical" evidence="16">
    <location>
        <begin position="1431"/>
        <end position="1450"/>
    </location>
</feature>
<evidence type="ECO:0000256" key="14">
    <source>
        <dbReference type="ARBA" id="ARBA00031356"/>
    </source>
</evidence>
<dbReference type="PANTHER" id="PTHR24061">
    <property type="entry name" value="CALCIUM-SENSING RECEPTOR-RELATED"/>
    <property type="match status" value="1"/>
</dbReference>
<reference evidence="19" key="1">
    <citation type="journal article" date="2023" name="Science">
        <title>Genome structures resolve the early diversification of teleost fishes.</title>
        <authorList>
            <person name="Parey E."/>
            <person name="Louis A."/>
            <person name="Montfort J."/>
            <person name="Bouchez O."/>
            <person name="Roques C."/>
            <person name="Iampietro C."/>
            <person name="Lluch J."/>
            <person name="Castinel A."/>
            <person name="Donnadieu C."/>
            <person name="Desvignes T."/>
            <person name="Floi Bucao C."/>
            <person name="Jouanno E."/>
            <person name="Wen M."/>
            <person name="Mejri S."/>
            <person name="Dirks R."/>
            <person name="Jansen H."/>
            <person name="Henkel C."/>
            <person name="Chen W.J."/>
            <person name="Zahm M."/>
            <person name="Cabau C."/>
            <person name="Klopp C."/>
            <person name="Thompson A.W."/>
            <person name="Robinson-Rechavi M."/>
            <person name="Braasch I."/>
            <person name="Lecointre G."/>
            <person name="Bobe J."/>
            <person name="Postlethwait J.H."/>
            <person name="Berthelot C."/>
            <person name="Roest Crollius H."/>
            <person name="Guiguen Y."/>
        </authorList>
    </citation>
    <scope>NUCLEOTIDE SEQUENCE</scope>
    <source>
        <strain evidence="19">NC1722</strain>
    </source>
</reference>
<comment type="subcellular location">
    <subcellularLocation>
        <location evidence="1">Cell membrane</location>
        <topology evidence="1">Multi-pass membrane protein</topology>
    </subcellularLocation>
</comment>
<feature type="transmembrane region" description="Helical" evidence="16">
    <location>
        <begin position="1475"/>
        <end position="1499"/>
    </location>
</feature>
<dbReference type="CDD" id="cd06364">
    <property type="entry name" value="PBP1_CaSR"/>
    <property type="match status" value="1"/>
</dbReference>
<dbReference type="Gene3D" id="3.30.300.10">
    <property type="match status" value="2"/>
</dbReference>
<gene>
    <name evidence="19" type="ORF">AAFF_G00186930</name>
</gene>
<evidence type="ECO:0000256" key="6">
    <source>
        <dbReference type="ARBA" id="ARBA00022692"/>
    </source>
</evidence>
<evidence type="ECO:0000256" key="13">
    <source>
        <dbReference type="ARBA" id="ARBA00023224"/>
    </source>
</evidence>
<keyword evidence="15" id="KW-0658">Purine biosynthesis</keyword>
<evidence type="ECO:0000256" key="16">
    <source>
        <dbReference type="SAM" id="Phobius"/>
    </source>
</evidence>
<dbReference type="PROSITE" id="PS50259">
    <property type="entry name" value="G_PROTEIN_RECEP_F3_4"/>
    <property type="match status" value="1"/>
</dbReference>
<dbReference type="InterPro" id="IPR004739">
    <property type="entry name" value="GMP_synth_GATase"/>
</dbReference>
<comment type="similarity">
    <text evidence="3">Belongs to the G-protein coupled receptor 3 family.</text>
</comment>
<dbReference type="Pfam" id="PF00003">
    <property type="entry name" value="7tm_3"/>
    <property type="match status" value="1"/>
</dbReference>
<dbReference type="InterPro" id="IPR004073">
    <property type="entry name" value="GPCR_3_vmron_rcpt_2"/>
</dbReference>
<dbReference type="SUPFAM" id="SSF54810">
    <property type="entry name" value="GMP synthetase C-terminal dimerisation domain"/>
    <property type="match status" value="2"/>
</dbReference>
<protein>
    <recommendedName>
        <fullName evidence="4">GMP synthase (glutamine-hydrolyzing)</fullName>
        <ecNumber evidence="4">6.3.5.2</ecNumber>
    </recommendedName>
    <alternativeName>
        <fullName evidence="14">Glutamine amidotransferase</fullName>
    </alternativeName>
</protein>
<dbReference type="InterPro" id="IPR011500">
    <property type="entry name" value="GPCR_3_9-Cys_dom"/>
</dbReference>
<proteinExistence type="inferred from homology"/>
<dbReference type="FunFam" id="3.30.300.10:FF:000009">
    <property type="entry name" value="GMP synthase [glutamine-hydrolyzing]"/>
    <property type="match status" value="1"/>
</dbReference>
<dbReference type="SUPFAM" id="SSF53822">
    <property type="entry name" value="Periplasmic binding protein-like I"/>
    <property type="match status" value="1"/>
</dbReference>
<keyword evidence="8 16" id="KW-1133">Transmembrane helix</keyword>
<dbReference type="InterPro" id="IPR001828">
    <property type="entry name" value="ANF_lig-bd_rcpt"/>
</dbReference>
<keyword evidence="15" id="KW-0547">Nucleotide-binding</keyword>
<dbReference type="CDD" id="cd01742">
    <property type="entry name" value="GATase1_GMP_Synthase"/>
    <property type="match status" value="1"/>
</dbReference>
<feature type="domain" description="G-protein coupled receptors family 3 profile" evidence="17">
    <location>
        <begin position="1296"/>
        <end position="1581"/>
    </location>
</feature>
<dbReference type="Pfam" id="PF00958">
    <property type="entry name" value="GMP_synt_C"/>
    <property type="match status" value="1"/>
</dbReference>
<keyword evidence="15" id="KW-0067">ATP-binding</keyword>
<dbReference type="Gene3D" id="3.40.50.2300">
    <property type="match status" value="4"/>
</dbReference>
<dbReference type="FunFam" id="3.40.50.880:FF:000013">
    <property type="entry name" value="GMP synthase [glutamine-hydrolyzing]"/>
    <property type="match status" value="1"/>
</dbReference>
<dbReference type="FunFam" id="3.40.50.2300:FF:000016">
    <property type="entry name" value="Taste 1 receptor member 2"/>
    <property type="match status" value="1"/>
</dbReference>
<dbReference type="PRINTS" id="PR01535">
    <property type="entry name" value="VOMERONASL2R"/>
</dbReference>
<evidence type="ECO:0000313" key="20">
    <source>
        <dbReference type="Proteomes" id="UP001221898"/>
    </source>
</evidence>
<dbReference type="SUPFAM" id="SSF52317">
    <property type="entry name" value="Class I glutamine amidotransferase-like"/>
    <property type="match status" value="1"/>
</dbReference>
<dbReference type="GO" id="GO:0003921">
    <property type="term" value="F:GMP synthase activity"/>
    <property type="evidence" value="ECO:0007669"/>
    <property type="project" value="InterPro"/>
</dbReference>
<keyword evidence="9" id="KW-0297">G-protein coupled receptor</keyword>
<dbReference type="EMBL" id="JAINUG010000025">
    <property type="protein sequence ID" value="KAJ8410736.1"/>
    <property type="molecule type" value="Genomic_DNA"/>
</dbReference>
<name>A0AAD7SZU7_9TELE</name>
<keyword evidence="10 16" id="KW-0472">Membrane</keyword>
<keyword evidence="13" id="KW-0807">Transducer</keyword>
<keyword evidence="12" id="KW-0325">Glycoprotein</keyword>
<comment type="pathway">
    <text evidence="2">Purine metabolism; GMP biosynthesis; GMP from XMP (L-Gln route): step 1/1.</text>
</comment>
<dbReference type="Gene3D" id="3.40.50.880">
    <property type="match status" value="1"/>
</dbReference>
<feature type="transmembrane region" description="Helical" evidence="16">
    <location>
        <begin position="1511"/>
        <end position="1531"/>
    </location>
</feature>
<evidence type="ECO:0000256" key="3">
    <source>
        <dbReference type="ARBA" id="ARBA00007242"/>
    </source>
</evidence>
<dbReference type="GO" id="GO:0004984">
    <property type="term" value="F:olfactory receptor activity"/>
    <property type="evidence" value="ECO:0007669"/>
    <property type="project" value="TreeGrafter"/>
</dbReference>
<dbReference type="PROSITE" id="PS51553">
    <property type="entry name" value="GMPS_ATP_PPASE"/>
    <property type="match status" value="1"/>
</dbReference>
<evidence type="ECO:0000256" key="2">
    <source>
        <dbReference type="ARBA" id="ARBA00005153"/>
    </source>
</evidence>
<accession>A0AAD7SZU7</accession>
<feature type="transmembrane region" description="Helical" evidence="16">
    <location>
        <begin position="1296"/>
        <end position="1321"/>
    </location>
</feature>
<dbReference type="InterPro" id="IPR038550">
    <property type="entry name" value="GPCR_3_9-Cys_sf"/>
</dbReference>
<evidence type="ECO:0000256" key="9">
    <source>
        <dbReference type="ARBA" id="ARBA00023040"/>
    </source>
</evidence>
<keyword evidence="11" id="KW-0675">Receptor</keyword>
<evidence type="ECO:0000256" key="4">
    <source>
        <dbReference type="ARBA" id="ARBA00012746"/>
    </source>
</evidence>
<evidence type="ECO:0000256" key="8">
    <source>
        <dbReference type="ARBA" id="ARBA00022989"/>
    </source>
</evidence>
<keyword evidence="5" id="KW-1003">Cell membrane</keyword>
<dbReference type="InterPro" id="IPR017926">
    <property type="entry name" value="GATASE"/>
</dbReference>
<dbReference type="CDD" id="cd01997">
    <property type="entry name" value="GMP_synthase_C"/>
    <property type="match status" value="1"/>
</dbReference>
<evidence type="ECO:0000256" key="7">
    <source>
        <dbReference type="ARBA" id="ARBA00022729"/>
    </source>
</evidence>
<dbReference type="GO" id="GO:0005886">
    <property type="term" value="C:plasma membrane"/>
    <property type="evidence" value="ECO:0007669"/>
    <property type="project" value="UniProtKB-SubCell"/>
</dbReference>
<dbReference type="InterPro" id="IPR028082">
    <property type="entry name" value="Peripla_BP_I"/>
</dbReference>